<feature type="domain" description="GGDEF" evidence="8">
    <location>
        <begin position="358"/>
        <end position="496"/>
    </location>
</feature>
<evidence type="ECO:0000256" key="5">
    <source>
        <dbReference type="ARBA" id="ARBA00023004"/>
    </source>
</evidence>
<dbReference type="NCBIfam" id="NF033749">
    <property type="entry name" value="bact_hemeryth"/>
    <property type="match status" value="1"/>
</dbReference>
<dbReference type="PROSITE" id="PS50883">
    <property type="entry name" value="EAL"/>
    <property type="match status" value="1"/>
</dbReference>
<dbReference type="CDD" id="cd12107">
    <property type="entry name" value="Hemerythrin"/>
    <property type="match status" value="1"/>
</dbReference>
<evidence type="ECO:0000313" key="10">
    <source>
        <dbReference type="Proteomes" id="UP000502608"/>
    </source>
</evidence>
<dbReference type="PROSITE" id="PS50113">
    <property type="entry name" value="PAC"/>
    <property type="match status" value="1"/>
</dbReference>
<dbReference type="CDD" id="cd01948">
    <property type="entry name" value="EAL"/>
    <property type="match status" value="1"/>
</dbReference>
<dbReference type="SMART" id="SM00052">
    <property type="entry name" value="EAL"/>
    <property type="match status" value="1"/>
</dbReference>
<dbReference type="CDD" id="cd01949">
    <property type="entry name" value="GGDEF"/>
    <property type="match status" value="1"/>
</dbReference>
<dbReference type="Gene3D" id="1.20.120.50">
    <property type="entry name" value="Hemerythrin-like"/>
    <property type="match status" value="1"/>
</dbReference>
<dbReference type="SUPFAM" id="SSF55785">
    <property type="entry name" value="PYP-like sensor domain (PAS domain)"/>
    <property type="match status" value="1"/>
</dbReference>
<dbReference type="SMART" id="SM00086">
    <property type="entry name" value="PAC"/>
    <property type="match status" value="1"/>
</dbReference>
<dbReference type="InterPro" id="IPR000014">
    <property type="entry name" value="PAS"/>
</dbReference>
<dbReference type="Gene3D" id="3.30.70.270">
    <property type="match status" value="1"/>
</dbReference>
<gene>
    <name evidence="9" type="ORF">HBH39_09005</name>
</gene>
<reference evidence="9 10" key="1">
    <citation type="submission" date="2020-03" db="EMBL/GenBank/DDBJ databases">
        <title>Complete genome sequence of Shewanella sp.</title>
        <authorList>
            <person name="Kim Y.-S."/>
            <person name="Kim S.-J."/>
            <person name="Jung H.-K."/>
            <person name="Kim K.-H."/>
        </authorList>
    </citation>
    <scope>NUCLEOTIDE SEQUENCE [LARGE SCALE GENOMIC DNA]</scope>
    <source>
        <strain evidence="9 10">PN3F2</strain>
    </source>
</reference>
<keyword evidence="3" id="KW-0973">c-di-GMP</keyword>
<dbReference type="AlphaFoldDB" id="A0A6G9QL98"/>
<dbReference type="SUPFAM" id="SSF141868">
    <property type="entry name" value="EAL domain-like"/>
    <property type="match status" value="1"/>
</dbReference>
<comment type="similarity">
    <text evidence="1">Belongs to the hemerythrin family.</text>
</comment>
<evidence type="ECO:0000259" key="8">
    <source>
        <dbReference type="PROSITE" id="PS50887"/>
    </source>
</evidence>
<dbReference type="InterPro" id="IPR052155">
    <property type="entry name" value="Biofilm_reg_signaling"/>
</dbReference>
<evidence type="ECO:0000256" key="2">
    <source>
        <dbReference type="ARBA" id="ARBA00012282"/>
    </source>
</evidence>
<dbReference type="KEGG" id="saes:HBH39_09005"/>
<dbReference type="InterPro" id="IPR001633">
    <property type="entry name" value="EAL_dom"/>
</dbReference>
<dbReference type="GO" id="GO:0046872">
    <property type="term" value="F:metal ion binding"/>
    <property type="evidence" value="ECO:0007669"/>
    <property type="project" value="UniProtKB-KW"/>
</dbReference>
<dbReference type="InterPro" id="IPR043128">
    <property type="entry name" value="Rev_trsase/Diguanyl_cyclase"/>
</dbReference>
<dbReference type="Pfam" id="PF08447">
    <property type="entry name" value="PAS_3"/>
    <property type="match status" value="1"/>
</dbReference>
<evidence type="ECO:0000256" key="4">
    <source>
        <dbReference type="ARBA" id="ARBA00022723"/>
    </source>
</evidence>
<evidence type="ECO:0000256" key="1">
    <source>
        <dbReference type="ARBA" id="ARBA00010587"/>
    </source>
</evidence>
<dbReference type="InterPro" id="IPR001610">
    <property type="entry name" value="PAC"/>
</dbReference>
<dbReference type="Pfam" id="PF00990">
    <property type="entry name" value="GGDEF"/>
    <property type="match status" value="1"/>
</dbReference>
<dbReference type="NCBIfam" id="TIGR00254">
    <property type="entry name" value="GGDEF"/>
    <property type="match status" value="1"/>
</dbReference>
<dbReference type="PANTHER" id="PTHR44757">
    <property type="entry name" value="DIGUANYLATE CYCLASE DGCP"/>
    <property type="match status" value="1"/>
</dbReference>
<keyword evidence="4" id="KW-0479">Metal-binding</keyword>
<dbReference type="InterPro" id="IPR000700">
    <property type="entry name" value="PAS-assoc_C"/>
</dbReference>
<proteinExistence type="inferred from homology"/>
<organism evidence="9 10">
    <name type="scientific">Shewanella aestuarii</name>
    <dbReference type="NCBI Taxonomy" id="1028752"/>
    <lineage>
        <taxon>Bacteria</taxon>
        <taxon>Pseudomonadati</taxon>
        <taxon>Pseudomonadota</taxon>
        <taxon>Gammaproteobacteria</taxon>
        <taxon>Alteromonadales</taxon>
        <taxon>Shewanellaceae</taxon>
        <taxon>Shewanella</taxon>
    </lineage>
</organism>
<dbReference type="InterPro" id="IPR013655">
    <property type="entry name" value="PAS_fold_3"/>
</dbReference>
<dbReference type="PROSITE" id="PS50887">
    <property type="entry name" value="GGDEF"/>
    <property type="match status" value="1"/>
</dbReference>
<dbReference type="PANTHER" id="PTHR44757:SF2">
    <property type="entry name" value="BIOFILM ARCHITECTURE MAINTENANCE PROTEIN MBAA"/>
    <property type="match status" value="1"/>
</dbReference>
<keyword evidence="5" id="KW-0408">Iron</keyword>
<evidence type="ECO:0000313" key="9">
    <source>
        <dbReference type="EMBL" id="QIR14611.1"/>
    </source>
</evidence>
<evidence type="ECO:0000256" key="3">
    <source>
        <dbReference type="ARBA" id="ARBA00022636"/>
    </source>
</evidence>
<dbReference type="SUPFAM" id="SSF55073">
    <property type="entry name" value="Nucleotide cyclase"/>
    <property type="match status" value="1"/>
</dbReference>
<dbReference type="InterPro" id="IPR035965">
    <property type="entry name" value="PAS-like_dom_sf"/>
</dbReference>
<dbReference type="FunFam" id="3.20.20.450:FF:000001">
    <property type="entry name" value="Cyclic di-GMP phosphodiesterase yahA"/>
    <property type="match status" value="1"/>
</dbReference>
<dbReference type="InterPro" id="IPR000160">
    <property type="entry name" value="GGDEF_dom"/>
</dbReference>
<dbReference type="RefSeq" id="WP_167677545.1">
    <property type="nucleotide sequence ID" value="NZ_CP050313.1"/>
</dbReference>
<dbReference type="GO" id="GO:0071111">
    <property type="term" value="F:cyclic-guanylate-specific phosphodiesterase activity"/>
    <property type="evidence" value="ECO:0007669"/>
    <property type="project" value="UniProtKB-EC"/>
</dbReference>
<name>A0A6G9QL98_9GAMM</name>
<dbReference type="SUPFAM" id="SSF47188">
    <property type="entry name" value="Hemerythrin-like"/>
    <property type="match status" value="1"/>
</dbReference>
<dbReference type="Gene3D" id="3.30.450.20">
    <property type="entry name" value="PAS domain"/>
    <property type="match status" value="1"/>
</dbReference>
<dbReference type="InterPro" id="IPR035938">
    <property type="entry name" value="Hemerythrin-like_sf"/>
</dbReference>
<dbReference type="Gene3D" id="3.20.20.450">
    <property type="entry name" value="EAL domain"/>
    <property type="match status" value="1"/>
</dbReference>
<dbReference type="EMBL" id="CP050313">
    <property type="protein sequence ID" value="QIR14611.1"/>
    <property type="molecule type" value="Genomic_DNA"/>
</dbReference>
<keyword evidence="10" id="KW-1185">Reference proteome</keyword>
<dbReference type="CDD" id="cd00130">
    <property type="entry name" value="PAS"/>
    <property type="match status" value="1"/>
</dbReference>
<dbReference type="NCBIfam" id="TIGR00229">
    <property type="entry name" value="sensory_box"/>
    <property type="match status" value="1"/>
</dbReference>
<dbReference type="Pfam" id="PF01814">
    <property type="entry name" value="Hemerythrin"/>
    <property type="match status" value="1"/>
</dbReference>
<evidence type="ECO:0000259" key="6">
    <source>
        <dbReference type="PROSITE" id="PS50113"/>
    </source>
</evidence>
<dbReference type="NCBIfam" id="TIGR02481">
    <property type="entry name" value="hemeryth_dom"/>
    <property type="match status" value="1"/>
</dbReference>
<accession>A0A6G9QL98</accession>
<evidence type="ECO:0000259" key="7">
    <source>
        <dbReference type="PROSITE" id="PS50883"/>
    </source>
</evidence>
<dbReference type="Pfam" id="PF00563">
    <property type="entry name" value="EAL"/>
    <property type="match status" value="1"/>
</dbReference>
<dbReference type="Proteomes" id="UP000502608">
    <property type="component" value="Chromosome"/>
</dbReference>
<dbReference type="EC" id="3.1.4.52" evidence="2"/>
<sequence length="760" mass="86915">MTETYVDIFPWNDSFNVGVSEIDQQHEVLVRLLNEVASCIAFQRADINLDKLITELVNYAVYHFETEEKYWNEMLPASVHTEQHKKGHASFVNQVNDLKQDINHLPEDVWLEKLLSFLASWLASHILESDKYMALLVFAIKSGMNLEQASIVADDKMVKASKETINVILAAYKSLSENTIRLMREIKTGNQTLEKLIEIDQHLQDAMDYAQIGRWSFPYNGKTADWSVQMYRIFGLEPDTEAGPETLCKIMDEDYQQAFYNSLQHCFATGEEHHVEYPIVRPKDGQTRWIECRGKLIYGNDGSPLKISGFIQDISVRKENEAKVSQLAYFDPLTSLPNRQLLFDRLNQAIALSERNKDFYALLFIDLDDFKTINDSRGHEYGDILLQQAAIRIQQCIRKGDTIARFGGDEFVVVLSELDKTELKAAAISKQITHKILLSLSAPYEILTQQFDSSASIGIMMFNGSQISASKLMRQADIAMYQAKKSGKNSACFYDPEMQNKINLRIGLERDLRIGIKEHQFELFYQPQVDNKNCVIGAEALIRWHHPKQGMISPDLFIPIAEETGLILPIGHWVLETACKQLQQWQKNSQTAHLTLSVNVSYKQFRQVEFVSQVTHLLNEYQLEQGKLKIELTESMLVDKMEFIILSMQQLQSQGVQISLDDFGTGYSSLQYLKRLPLSQLKIDRSFVSDLEKDANDKSIVETIILMAKALSLNVIAEGVETLQQKEYLAEHGCFCYQGYYFGKPMPIGEFESLESIKSD</sequence>
<dbReference type="InterPro" id="IPR035919">
    <property type="entry name" value="EAL_sf"/>
</dbReference>
<feature type="domain" description="PAC" evidence="6">
    <location>
        <begin position="273"/>
        <end position="326"/>
    </location>
</feature>
<dbReference type="InterPro" id="IPR029787">
    <property type="entry name" value="Nucleotide_cyclase"/>
</dbReference>
<dbReference type="InterPro" id="IPR012827">
    <property type="entry name" value="Hemerythrin_metal-bd"/>
</dbReference>
<dbReference type="SMART" id="SM00267">
    <property type="entry name" value="GGDEF"/>
    <property type="match status" value="1"/>
</dbReference>
<dbReference type="InterPro" id="IPR012312">
    <property type="entry name" value="Hemerythrin-like"/>
</dbReference>
<protein>
    <recommendedName>
        <fullName evidence="2">cyclic-guanylate-specific phosphodiesterase</fullName>
        <ecNumber evidence="2">3.1.4.52</ecNumber>
    </recommendedName>
</protein>
<feature type="domain" description="EAL" evidence="7">
    <location>
        <begin position="505"/>
        <end position="759"/>
    </location>
</feature>